<dbReference type="InterPro" id="IPR020559">
    <property type="entry name" value="PRibGlycinamide_synth_CS"/>
</dbReference>
<evidence type="ECO:0000256" key="3">
    <source>
        <dbReference type="ARBA" id="ARBA00005174"/>
    </source>
</evidence>
<dbReference type="GO" id="GO:0006189">
    <property type="term" value="P:'de novo' IMP biosynthetic process"/>
    <property type="evidence" value="ECO:0007669"/>
    <property type="project" value="UniProtKB-UniPathway"/>
</dbReference>
<dbReference type="Pfam" id="PF01071">
    <property type="entry name" value="GARS_A"/>
    <property type="match status" value="1"/>
</dbReference>
<dbReference type="PROSITE" id="PS50975">
    <property type="entry name" value="ATP_GRASP"/>
    <property type="match status" value="1"/>
</dbReference>
<evidence type="ECO:0000256" key="1">
    <source>
        <dbReference type="ARBA" id="ARBA00001936"/>
    </source>
</evidence>
<comment type="similarity">
    <text evidence="9">Belongs to the GARS family.</text>
</comment>
<dbReference type="InterPro" id="IPR011761">
    <property type="entry name" value="ATP-grasp"/>
</dbReference>
<dbReference type="GO" id="GO:0004637">
    <property type="term" value="F:phosphoribosylamine-glycine ligase activity"/>
    <property type="evidence" value="ECO:0007669"/>
    <property type="project" value="UniProtKB-EC"/>
</dbReference>
<evidence type="ECO:0000256" key="8">
    <source>
        <dbReference type="ARBA" id="ARBA00022840"/>
    </source>
</evidence>
<comment type="pathway">
    <text evidence="3">Purine metabolism; IMP biosynthesis via de novo pathway; N(1)-(5-phospho-D-ribosyl)glycinamide from 5-phospho-alpha-D-ribose 1-diphosphate: step 2/2.</text>
</comment>
<accession>A0A2H0KC47</accession>
<dbReference type="Gene3D" id="3.40.50.20">
    <property type="match status" value="1"/>
</dbReference>
<sequence>MKIIVIGEGGREHALVKKLAESEEVEEITCFPGSHAIGLERLITNDNAIRTVPGIGVTDAKEIANFAQETRADLVIPGPEACLEAGVGDLCRKYGIPFAGPCSRGARLETSKAFQFQFLCDSGIPRPAGEICHTVSSARAFAAKHLNGVAVKADGMAFGKGVLLCSNPLDSDVAINRLMVSRECGRAGDVVVMQERVKGRGEISLHVVTDAKSALLLETACDYKREGVGDTGENTGGIGGFSPGPVLKDETIFKIREHLLERWRRGCENEGIVYRGILYPGLMLVGEVGIRVLEFNARFGDPETQVFLRRFTGDLAKLMYASATDTLEKSMLSWSPEPSVGVVLCSEGYPRRPKVGREIAGLDVAAKVPDVEIFHNGTLNSGGNWLSNGGRIVTVTAIGSKARESAYEAISRIHCEGSWFRHDIAEHLK</sequence>
<name>A0A2H0KC47_9BACT</name>
<evidence type="ECO:0000256" key="2">
    <source>
        <dbReference type="ARBA" id="ARBA00001946"/>
    </source>
</evidence>
<organism evidence="14 15">
    <name type="scientific">Candidatus Taylorbacteria bacterium CG11_big_fil_rev_8_21_14_0_20_46_11</name>
    <dbReference type="NCBI Taxonomy" id="1975025"/>
    <lineage>
        <taxon>Bacteria</taxon>
        <taxon>Candidatus Tayloriibacteriota</taxon>
    </lineage>
</organism>
<dbReference type="SMART" id="SM01210">
    <property type="entry name" value="GARS_C"/>
    <property type="match status" value="1"/>
</dbReference>
<dbReference type="AlphaFoldDB" id="A0A2H0KC47"/>
<protein>
    <recommendedName>
        <fullName evidence="4">phosphoribosylamine--glycine ligase</fullName>
        <ecNumber evidence="4">6.3.4.13</ecNumber>
    </recommendedName>
    <alternativeName>
        <fullName evidence="10">Glycinamide ribonucleotide synthetase</fullName>
    </alternativeName>
    <alternativeName>
        <fullName evidence="11">Phosphoribosylglycinamide synthetase</fullName>
    </alternativeName>
</protein>
<comment type="caution">
    <text evidence="14">The sequence shown here is derived from an EMBL/GenBank/DDBJ whole genome shotgun (WGS) entry which is preliminary data.</text>
</comment>
<dbReference type="SMART" id="SM01209">
    <property type="entry name" value="GARS_A"/>
    <property type="match status" value="1"/>
</dbReference>
<dbReference type="Pfam" id="PF02843">
    <property type="entry name" value="GARS_C"/>
    <property type="match status" value="1"/>
</dbReference>
<dbReference type="GO" id="GO:0046872">
    <property type="term" value="F:metal ion binding"/>
    <property type="evidence" value="ECO:0007669"/>
    <property type="project" value="InterPro"/>
</dbReference>
<reference evidence="14 15" key="1">
    <citation type="submission" date="2017-09" db="EMBL/GenBank/DDBJ databases">
        <title>Depth-based differentiation of microbial function through sediment-hosted aquifers and enrichment of novel symbionts in the deep terrestrial subsurface.</title>
        <authorList>
            <person name="Probst A.J."/>
            <person name="Ladd B."/>
            <person name="Jarett J.K."/>
            <person name="Geller-Mcgrath D.E."/>
            <person name="Sieber C.M."/>
            <person name="Emerson J.B."/>
            <person name="Anantharaman K."/>
            <person name="Thomas B.C."/>
            <person name="Malmstrom R."/>
            <person name="Stieglmeier M."/>
            <person name="Klingl A."/>
            <person name="Woyke T."/>
            <person name="Ryan C.M."/>
            <person name="Banfield J.F."/>
        </authorList>
    </citation>
    <scope>NUCLEOTIDE SEQUENCE [LARGE SCALE GENOMIC DNA]</scope>
    <source>
        <strain evidence="14">CG11_big_fil_rev_8_21_14_0_20_46_11</strain>
    </source>
</reference>
<evidence type="ECO:0000313" key="15">
    <source>
        <dbReference type="Proteomes" id="UP000229342"/>
    </source>
</evidence>
<dbReference type="SUPFAM" id="SSF56059">
    <property type="entry name" value="Glutathione synthetase ATP-binding domain-like"/>
    <property type="match status" value="1"/>
</dbReference>
<dbReference type="PROSITE" id="PS00184">
    <property type="entry name" value="GARS"/>
    <property type="match status" value="1"/>
</dbReference>
<dbReference type="InterPro" id="IPR020560">
    <property type="entry name" value="PRibGlycinamide_synth_C-dom"/>
</dbReference>
<dbReference type="PANTHER" id="PTHR43472:SF1">
    <property type="entry name" value="PHOSPHORIBOSYLAMINE--GLYCINE LIGASE, CHLOROPLASTIC"/>
    <property type="match status" value="1"/>
</dbReference>
<dbReference type="Gene3D" id="3.30.470.20">
    <property type="entry name" value="ATP-grasp fold, B domain"/>
    <property type="match status" value="1"/>
</dbReference>
<dbReference type="EMBL" id="PCVG01000024">
    <property type="protein sequence ID" value="PIQ68838.1"/>
    <property type="molecule type" value="Genomic_DNA"/>
</dbReference>
<dbReference type="InterPro" id="IPR020562">
    <property type="entry name" value="PRibGlycinamide_synth_N"/>
</dbReference>
<dbReference type="InterPro" id="IPR013815">
    <property type="entry name" value="ATP_grasp_subdomain_1"/>
</dbReference>
<evidence type="ECO:0000256" key="5">
    <source>
        <dbReference type="ARBA" id="ARBA00022598"/>
    </source>
</evidence>
<evidence type="ECO:0000256" key="9">
    <source>
        <dbReference type="ARBA" id="ARBA00038345"/>
    </source>
</evidence>
<dbReference type="Gene3D" id="3.30.1490.20">
    <property type="entry name" value="ATP-grasp fold, A domain"/>
    <property type="match status" value="1"/>
</dbReference>
<dbReference type="InterPro" id="IPR000115">
    <property type="entry name" value="PRibGlycinamide_synth"/>
</dbReference>
<comment type="cofactor">
    <cofactor evidence="2">
        <name>Mg(2+)</name>
        <dbReference type="ChEBI" id="CHEBI:18420"/>
    </cofactor>
</comment>
<dbReference type="NCBIfam" id="TIGR00877">
    <property type="entry name" value="purD"/>
    <property type="match status" value="1"/>
</dbReference>
<dbReference type="Proteomes" id="UP000229342">
    <property type="component" value="Unassembled WGS sequence"/>
</dbReference>
<dbReference type="InterPro" id="IPR011054">
    <property type="entry name" value="Rudment_hybrid_motif"/>
</dbReference>
<evidence type="ECO:0000256" key="11">
    <source>
        <dbReference type="ARBA" id="ARBA00042864"/>
    </source>
</evidence>
<evidence type="ECO:0000256" key="12">
    <source>
        <dbReference type="PROSITE-ProRule" id="PRU00409"/>
    </source>
</evidence>
<dbReference type="EC" id="6.3.4.13" evidence="4"/>
<dbReference type="SUPFAM" id="SSF52440">
    <property type="entry name" value="PreATP-grasp domain"/>
    <property type="match status" value="1"/>
</dbReference>
<dbReference type="SUPFAM" id="SSF51246">
    <property type="entry name" value="Rudiment single hybrid motif"/>
    <property type="match status" value="1"/>
</dbReference>
<keyword evidence="7" id="KW-0658">Purine biosynthesis</keyword>
<dbReference type="InterPro" id="IPR020561">
    <property type="entry name" value="PRibGlycinamid_synth_ATP-grasp"/>
</dbReference>
<dbReference type="Pfam" id="PF02844">
    <property type="entry name" value="GARS_N"/>
    <property type="match status" value="1"/>
</dbReference>
<keyword evidence="6 12" id="KW-0547">Nucleotide-binding</keyword>
<evidence type="ECO:0000256" key="7">
    <source>
        <dbReference type="ARBA" id="ARBA00022755"/>
    </source>
</evidence>
<feature type="domain" description="ATP-grasp" evidence="13">
    <location>
        <begin position="116"/>
        <end position="324"/>
    </location>
</feature>
<dbReference type="PANTHER" id="PTHR43472">
    <property type="entry name" value="PHOSPHORIBOSYLAMINE--GLYCINE LIGASE"/>
    <property type="match status" value="1"/>
</dbReference>
<dbReference type="InterPro" id="IPR016185">
    <property type="entry name" value="PreATP-grasp_dom_sf"/>
</dbReference>
<gene>
    <name evidence="14" type="primary">purD</name>
    <name evidence="14" type="ORF">COV91_02065</name>
</gene>
<evidence type="ECO:0000313" key="14">
    <source>
        <dbReference type="EMBL" id="PIQ68838.1"/>
    </source>
</evidence>
<dbReference type="UniPathway" id="UPA00074">
    <property type="reaction ID" value="UER00125"/>
</dbReference>
<proteinExistence type="inferred from homology"/>
<dbReference type="GO" id="GO:0005524">
    <property type="term" value="F:ATP binding"/>
    <property type="evidence" value="ECO:0007669"/>
    <property type="project" value="UniProtKB-UniRule"/>
</dbReference>
<keyword evidence="5 14" id="KW-0436">Ligase</keyword>
<keyword evidence="8 12" id="KW-0067">ATP-binding</keyword>
<evidence type="ECO:0000256" key="6">
    <source>
        <dbReference type="ARBA" id="ARBA00022741"/>
    </source>
</evidence>
<dbReference type="GO" id="GO:0009113">
    <property type="term" value="P:purine nucleobase biosynthetic process"/>
    <property type="evidence" value="ECO:0007669"/>
    <property type="project" value="InterPro"/>
</dbReference>
<evidence type="ECO:0000256" key="4">
    <source>
        <dbReference type="ARBA" id="ARBA00013255"/>
    </source>
</evidence>
<evidence type="ECO:0000256" key="10">
    <source>
        <dbReference type="ARBA" id="ARBA00042242"/>
    </source>
</evidence>
<dbReference type="InterPro" id="IPR037123">
    <property type="entry name" value="PRibGlycinamide_synth_C_sf"/>
</dbReference>
<comment type="cofactor">
    <cofactor evidence="1">
        <name>Mn(2+)</name>
        <dbReference type="ChEBI" id="CHEBI:29035"/>
    </cofactor>
</comment>
<dbReference type="Gene3D" id="3.90.600.10">
    <property type="entry name" value="Phosphoribosylglycinamide synthetase, C-terminal domain"/>
    <property type="match status" value="1"/>
</dbReference>
<evidence type="ECO:0000259" key="13">
    <source>
        <dbReference type="PROSITE" id="PS50975"/>
    </source>
</evidence>